<name>A0A833HPP1_9FIRM</name>
<sequence length="269" mass="29672">MNRKIIKSIANIVITLLVITCFTLAIRLQDTFALEVIGGEYGLKVELAQDNVATDNLNPGDTKESYMTISNIGEHPLPVYLNNRTIRETFGNGGGDLNDKLVLTITDQNDKLVYSGTVKGLNTPHYVGNIQPDTSVALDFKVDLPAEETTNEYQAASLTVKWIVSTTYKAPTDKPSPPTVIDNAEEVEELDDDETPLVTAKIKEEPEVVEEKNEEPEEVEEVEEVEEIEEVEIPSGVTTLPETGEASSNLFYGLGILFILVGIYINKRL</sequence>
<feature type="transmembrane region" description="Helical" evidence="5">
    <location>
        <begin position="9"/>
        <end position="28"/>
    </location>
</feature>
<keyword evidence="1" id="KW-0134">Cell wall</keyword>
<dbReference type="Proteomes" id="UP000465601">
    <property type="component" value="Unassembled WGS sequence"/>
</dbReference>
<feature type="domain" description="Gram-positive cocci surface proteins LPxTG" evidence="6">
    <location>
        <begin position="235"/>
        <end position="264"/>
    </location>
</feature>
<dbReference type="AlphaFoldDB" id="A0A833HPP1"/>
<feature type="transmembrane region" description="Helical" evidence="5">
    <location>
        <begin position="250"/>
        <end position="266"/>
    </location>
</feature>
<keyword evidence="2" id="KW-0964">Secreted</keyword>
<evidence type="ECO:0000256" key="4">
    <source>
        <dbReference type="ARBA" id="ARBA00023088"/>
    </source>
</evidence>
<keyword evidence="5" id="KW-0812">Transmembrane</keyword>
<dbReference type="Pfam" id="PF00746">
    <property type="entry name" value="Gram_pos_anchor"/>
    <property type="match status" value="1"/>
</dbReference>
<comment type="caution">
    <text evidence="7">The sequence shown here is derived from an EMBL/GenBank/DDBJ whole genome shotgun (WGS) entry which is preliminary data.</text>
</comment>
<dbReference type="OrthoDB" id="2083432at2"/>
<keyword evidence="5" id="KW-0472">Membrane</keyword>
<keyword evidence="4" id="KW-0572">Peptidoglycan-anchor</keyword>
<evidence type="ECO:0000256" key="3">
    <source>
        <dbReference type="ARBA" id="ARBA00022729"/>
    </source>
</evidence>
<reference evidence="7 8" key="1">
    <citation type="submission" date="2019-10" db="EMBL/GenBank/DDBJ databases">
        <title>Alkaliphilus serpentinus sp. nov. and Alkaliphilus pronyensis sp. nov., two novel anaerobic alkaliphilic species isolated from the serpentinized-hosted hydrothermal field of the Prony Bay (New Caledonia).</title>
        <authorList>
            <person name="Postec A."/>
        </authorList>
    </citation>
    <scope>NUCLEOTIDE SEQUENCE [LARGE SCALE GENOMIC DNA]</scope>
    <source>
        <strain evidence="7 8">LacT</strain>
    </source>
</reference>
<organism evidence="7 8">
    <name type="scientific">Alkaliphilus serpentinus</name>
    <dbReference type="NCBI Taxonomy" id="1482731"/>
    <lineage>
        <taxon>Bacteria</taxon>
        <taxon>Bacillati</taxon>
        <taxon>Bacillota</taxon>
        <taxon>Clostridia</taxon>
        <taxon>Peptostreptococcales</taxon>
        <taxon>Natronincolaceae</taxon>
        <taxon>Alkaliphilus</taxon>
    </lineage>
</organism>
<evidence type="ECO:0000256" key="1">
    <source>
        <dbReference type="ARBA" id="ARBA00022512"/>
    </source>
</evidence>
<evidence type="ECO:0000313" key="8">
    <source>
        <dbReference type="Proteomes" id="UP000465601"/>
    </source>
</evidence>
<dbReference type="NCBIfam" id="TIGR01167">
    <property type="entry name" value="LPXTG_anchor"/>
    <property type="match status" value="1"/>
</dbReference>
<keyword evidence="3" id="KW-0732">Signal</keyword>
<gene>
    <name evidence="7" type="ORF">F8153_05430</name>
</gene>
<accession>A0A833HPP1</accession>
<keyword evidence="5" id="KW-1133">Transmembrane helix</keyword>
<evidence type="ECO:0000256" key="5">
    <source>
        <dbReference type="SAM" id="Phobius"/>
    </source>
</evidence>
<dbReference type="EMBL" id="WBZB01000014">
    <property type="protein sequence ID" value="KAB3531078.1"/>
    <property type="molecule type" value="Genomic_DNA"/>
</dbReference>
<evidence type="ECO:0000259" key="6">
    <source>
        <dbReference type="Pfam" id="PF00746"/>
    </source>
</evidence>
<evidence type="ECO:0000313" key="7">
    <source>
        <dbReference type="EMBL" id="KAB3531078.1"/>
    </source>
</evidence>
<dbReference type="InterPro" id="IPR019931">
    <property type="entry name" value="LPXTG_anchor"/>
</dbReference>
<dbReference type="RefSeq" id="WP_151865357.1">
    <property type="nucleotide sequence ID" value="NZ_WBZB01000014.1"/>
</dbReference>
<evidence type="ECO:0000256" key="2">
    <source>
        <dbReference type="ARBA" id="ARBA00022525"/>
    </source>
</evidence>
<proteinExistence type="predicted"/>
<keyword evidence="8" id="KW-1185">Reference proteome</keyword>
<protein>
    <submittedName>
        <fullName evidence="7">LPXTG cell wall anchor domain-containing protein</fullName>
    </submittedName>
</protein>